<dbReference type="AlphaFoldDB" id="A0A167DAG7"/>
<accession>A0A167DAG7</accession>
<proteinExistence type="inferred from homology"/>
<evidence type="ECO:0000256" key="8">
    <source>
        <dbReference type="PIRSR" id="PIRSR600269-51"/>
    </source>
</evidence>
<evidence type="ECO:0000256" key="7">
    <source>
        <dbReference type="PIRSR" id="PIRSR600269-50"/>
    </source>
</evidence>
<protein>
    <recommendedName>
        <fullName evidence="9">Amine oxidase</fullName>
        <ecNumber evidence="9">1.4.3.-</ecNumber>
    </recommendedName>
</protein>
<dbReference type="PANTHER" id="PTHR10638">
    <property type="entry name" value="COPPER AMINE OXIDASE"/>
    <property type="match status" value="1"/>
</dbReference>
<feature type="active site" description="Schiff-base intermediate with substrate; via topaquinone" evidence="7">
    <location>
        <position position="416"/>
    </location>
</feature>
<dbReference type="Pfam" id="PF01179">
    <property type="entry name" value="Cu_amine_oxid"/>
    <property type="match status" value="1"/>
</dbReference>
<comment type="caution">
    <text evidence="13">The sequence shown here is derived from an EMBL/GenBank/DDBJ whole genome shotgun (WGS) entry which is preliminary data.</text>
</comment>
<comment type="cofactor">
    <cofactor evidence="9">
        <name>Cu cation</name>
        <dbReference type="ChEBI" id="CHEBI:23378"/>
    </cofactor>
    <text evidence="9">Contains 1 topaquinone per subunit.</text>
</comment>
<gene>
    <name evidence="13" type="ORF">CI238_05996</name>
</gene>
<dbReference type="InterPro" id="IPR036460">
    <property type="entry name" value="Cu_amine_oxidase_C_sf"/>
</dbReference>
<evidence type="ECO:0000256" key="10">
    <source>
        <dbReference type="SAM" id="MobiDB-lite"/>
    </source>
</evidence>
<comment type="cofactor">
    <cofactor evidence="1">
        <name>Cu cation</name>
        <dbReference type="ChEBI" id="CHEBI:23378"/>
    </cofactor>
</comment>
<evidence type="ECO:0000256" key="1">
    <source>
        <dbReference type="ARBA" id="ARBA00001935"/>
    </source>
</evidence>
<feature type="region of interest" description="Disordered" evidence="10">
    <location>
        <begin position="618"/>
        <end position="637"/>
    </location>
</feature>
<feature type="domain" description="Copper amine oxidase catalytic" evidence="11">
    <location>
        <begin position="258"/>
        <end position="680"/>
    </location>
</feature>
<evidence type="ECO:0000256" key="2">
    <source>
        <dbReference type="ARBA" id="ARBA00007983"/>
    </source>
</evidence>
<dbReference type="STRING" id="1573173.A0A167DAG7"/>
<dbReference type="Pfam" id="PF02727">
    <property type="entry name" value="Cu_amine_oxidN2"/>
    <property type="match status" value="1"/>
</dbReference>
<dbReference type="GO" id="GO:0048038">
    <property type="term" value="F:quinone binding"/>
    <property type="evidence" value="ECO:0007669"/>
    <property type="project" value="InterPro"/>
</dbReference>
<comment type="PTM">
    <text evidence="8 9">Topaquinone (TPQ) is generated by copper-dependent autoxidation of a specific tyrosyl residue.</text>
</comment>
<dbReference type="GO" id="GO:0008131">
    <property type="term" value="F:primary methylamine oxidase activity"/>
    <property type="evidence" value="ECO:0007669"/>
    <property type="project" value="InterPro"/>
</dbReference>
<dbReference type="EMBL" id="LFIW01001090">
    <property type="protein sequence ID" value="KZL83613.1"/>
    <property type="molecule type" value="Genomic_DNA"/>
</dbReference>
<dbReference type="Gene3D" id="2.70.98.20">
    <property type="entry name" value="Copper amine oxidase, catalytic domain"/>
    <property type="match status" value="1"/>
</dbReference>
<dbReference type="Proteomes" id="UP000076584">
    <property type="component" value="Unassembled WGS sequence"/>
</dbReference>
<feature type="region of interest" description="Disordered" evidence="10">
    <location>
        <begin position="720"/>
        <end position="740"/>
    </location>
</feature>
<reference evidence="13 14" key="1">
    <citation type="submission" date="2015-06" db="EMBL/GenBank/DDBJ databases">
        <title>Survival trade-offs in plant roots during colonization by closely related pathogenic and mutualistic fungi.</title>
        <authorList>
            <person name="Hacquard S."/>
            <person name="Kracher B."/>
            <person name="Hiruma K."/>
            <person name="Weinman A."/>
            <person name="Muench P."/>
            <person name="Garrido Oter R."/>
            <person name="Ver Loren van Themaat E."/>
            <person name="Dallerey J.-F."/>
            <person name="Damm U."/>
            <person name="Henrissat B."/>
            <person name="Lespinet O."/>
            <person name="Thon M."/>
            <person name="Kemen E."/>
            <person name="McHardy A.C."/>
            <person name="Schulze-Lefert P."/>
            <person name="O'Connell R.J."/>
        </authorList>
    </citation>
    <scope>NUCLEOTIDE SEQUENCE [LARGE SCALE GENOMIC DNA]</scope>
    <source>
        <strain evidence="13 14">MAFF 238704</strain>
    </source>
</reference>
<organism evidence="13 14">
    <name type="scientific">Colletotrichum incanum</name>
    <name type="common">Soybean anthracnose fungus</name>
    <dbReference type="NCBI Taxonomy" id="1573173"/>
    <lineage>
        <taxon>Eukaryota</taxon>
        <taxon>Fungi</taxon>
        <taxon>Dikarya</taxon>
        <taxon>Ascomycota</taxon>
        <taxon>Pezizomycotina</taxon>
        <taxon>Sordariomycetes</taxon>
        <taxon>Hypocreomycetidae</taxon>
        <taxon>Glomerellales</taxon>
        <taxon>Glomerellaceae</taxon>
        <taxon>Colletotrichum</taxon>
        <taxon>Colletotrichum spaethianum species complex</taxon>
    </lineage>
</organism>
<evidence type="ECO:0000256" key="9">
    <source>
        <dbReference type="RuleBase" id="RU000672"/>
    </source>
</evidence>
<feature type="active site" description="Proton acceptor" evidence="7">
    <location>
        <position position="332"/>
    </location>
</feature>
<evidence type="ECO:0000259" key="12">
    <source>
        <dbReference type="Pfam" id="PF02727"/>
    </source>
</evidence>
<evidence type="ECO:0000256" key="3">
    <source>
        <dbReference type="ARBA" id="ARBA00022723"/>
    </source>
</evidence>
<evidence type="ECO:0000256" key="5">
    <source>
        <dbReference type="ARBA" id="ARBA00023002"/>
    </source>
</evidence>
<dbReference type="PANTHER" id="PTHR10638:SF91">
    <property type="entry name" value="AMINE OXIDASE"/>
    <property type="match status" value="1"/>
</dbReference>
<evidence type="ECO:0000256" key="6">
    <source>
        <dbReference type="ARBA" id="ARBA00023008"/>
    </source>
</evidence>
<evidence type="ECO:0000313" key="13">
    <source>
        <dbReference type="EMBL" id="KZL83613.1"/>
    </source>
</evidence>
<dbReference type="InterPro" id="IPR015800">
    <property type="entry name" value="Cu_amine_oxidase_N2"/>
</dbReference>
<dbReference type="GO" id="GO:0009308">
    <property type="term" value="P:amine metabolic process"/>
    <property type="evidence" value="ECO:0007669"/>
    <property type="project" value="UniProtKB-UniRule"/>
</dbReference>
<feature type="non-terminal residue" evidence="13">
    <location>
        <position position="1"/>
    </location>
</feature>
<keyword evidence="3 9" id="KW-0479">Metal-binding</keyword>
<keyword evidence="14" id="KW-1185">Reference proteome</keyword>
<dbReference type="Gene3D" id="3.10.450.40">
    <property type="match status" value="2"/>
</dbReference>
<evidence type="ECO:0000313" key="14">
    <source>
        <dbReference type="Proteomes" id="UP000076584"/>
    </source>
</evidence>
<feature type="modified residue" description="2',4',5'-topaquinone" evidence="8">
    <location>
        <position position="416"/>
    </location>
</feature>
<dbReference type="InterPro" id="IPR015798">
    <property type="entry name" value="Cu_amine_oxidase_C"/>
</dbReference>
<evidence type="ECO:0000259" key="11">
    <source>
        <dbReference type="Pfam" id="PF01179"/>
    </source>
</evidence>
<dbReference type="EC" id="1.4.3.-" evidence="9"/>
<comment type="similarity">
    <text evidence="2 9">Belongs to the copper/topaquinone oxidase family.</text>
</comment>
<feature type="domain" description="Copper amine oxidase N2-terminal" evidence="12">
    <location>
        <begin position="9"/>
        <end position="100"/>
    </location>
</feature>
<keyword evidence="5 9" id="KW-0560">Oxidoreductase</keyword>
<dbReference type="GO" id="GO:0005507">
    <property type="term" value="F:copper ion binding"/>
    <property type="evidence" value="ECO:0007669"/>
    <property type="project" value="InterPro"/>
</dbReference>
<evidence type="ECO:0000256" key="4">
    <source>
        <dbReference type="ARBA" id="ARBA00022772"/>
    </source>
</evidence>
<sequence>LTCSKMTPHPLTALSKDEFKTARDIVTQLYASDSSLFFRAIFLQEPKKAELVPFLQAEHAGVITDETPRPPRRARLQYDVIKPGKLPEYTQSVIDLKSGKEVERTVAEPHCQTGYMPDEFMVFQDACVASQLFKDAMAEFSLPENFTVTIDPWPYGGPDEGEDIPRYMQGLVFARDASKNNLDSNHYGYPIPIIPVMDFTTKEILRIDRLATGGADDGLDPHPPSSKPKPLFANAGSSTAEYVPELLDIPQRADLKPINITQPEGASFRIHADNLVEWQKWRFRLGFTPREGAVLHDLCYDGRPVLYRLSYSELTVPYGDPRPPFHRKQAFDLGDGGFGRVANNLELGCDCLGAIHYLDALLADTEGNPTLAKAVACLHEQDNGIGWKHTNFRTNRAVVTRLREFVVQCVVTLANYEYVFAYKLDTAGGVTLETRATGIMSVVAMDEGKTDSKYGAVVAPGVLAQNHQHIFAVRIDPAIDSYADGDTRVVVEESVPVPMSAAMNPHGNYYEIRKRVVDKASWIDSEPRLNRVVKFENTTKKNVMSGRNVGFKLTPSASQLLLADEESQVSKRAKFARHHVWVTGYRDDEFWAAGEFTNQSTEEVGGVWDMVARGDWFSDDGETRGDGSTGEGGGRKSSPVVWSVFGLTHNPRVEDWPVMPVEIHHMNIRPADFFTANPALDMPSSRNKTSVIIPCCGQQNGLDNGTDSTKGVQEAALTHLQGPGPDIPAGETGAHIERRG</sequence>
<dbReference type="InterPro" id="IPR016182">
    <property type="entry name" value="Cu_amine_oxidase_N-reg"/>
</dbReference>
<keyword evidence="6 9" id="KW-0186">Copper</keyword>
<dbReference type="SUPFAM" id="SSF54416">
    <property type="entry name" value="Amine oxidase N-terminal region"/>
    <property type="match status" value="2"/>
</dbReference>
<dbReference type="InterPro" id="IPR000269">
    <property type="entry name" value="Cu_amine_oxidase"/>
</dbReference>
<name>A0A167DAG7_COLIC</name>
<keyword evidence="4 7" id="KW-0801">TPQ</keyword>
<dbReference type="SUPFAM" id="SSF49998">
    <property type="entry name" value="Amine oxidase catalytic domain"/>
    <property type="match status" value="1"/>
</dbReference>